<comment type="subcellular location">
    <subcellularLocation>
        <location evidence="1">Membrane</location>
    </subcellularLocation>
</comment>
<name>A0ABD3PVU3_9STRA</name>
<dbReference type="GO" id="GO:0016020">
    <property type="term" value="C:membrane"/>
    <property type="evidence" value="ECO:0007669"/>
    <property type="project" value="UniProtKB-SubCell"/>
</dbReference>
<feature type="transmembrane region" description="Helical" evidence="5">
    <location>
        <begin position="84"/>
        <end position="102"/>
    </location>
</feature>
<accession>A0ABD3PVU3</accession>
<proteinExistence type="predicted"/>
<comment type="caution">
    <text evidence="7">The sequence shown here is derived from an EMBL/GenBank/DDBJ whole genome shotgun (WGS) entry which is preliminary data.</text>
</comment>
<gene>
    <name evidence="7" type="ORF">ACHAW5_002893</name>
</gene>
<dbReference type="InterPro" id="IPR006694">
    <property type="entry name" value="Fatty_acid_hydroxylase"/>
</dbReference>
<feature type="domain" description="Fatty acid hydroxylase" evidence="6">
    <location>
        <begin position="85"/>
        <end position="215"/>
    </location>
</feature>
<evidence type="ECO:0000256" key="5">
    <source>
        <dbReference type="SAM" id="Phobius"/>
    </source>
</evidence>
<dbReference type="Pfam" id="PF04116">
    <property type="entry name" value="FA_hydroxylase"/>
    <property type="match status" value="1"/>
</dbReference>
<organism evidence="7 8">
    <name type="scientific">Stephanodiscus triporus</name>
    <dbReference type="NCBI Taxonomy" id="2934178"/>
    <lineage>
        <taxon>Eukaryota</taxon>
        <taxon>Sar</taxon>
        <taxon>Stramenopiles</taxon>
        <taxon>Ochrophyta</taxon>
        <taxon>Bacillariophyta</taxon>
        <taxon>Coscinodiscophyceae</taxon>
        <taxon>Thalassiosirophycidae</taxon>
        <taxon>Stephanodiscales</taxon>
        <taxon>Stephanodiscaceae</taxon>
        <taxon>Stephanodiscus</taxon>
    </lineage>
</organism>
<evidence type="ECO:0000313" key="7">
    <source>
        <dbReference type="EMBL" id="KAL3791842.1"/>
    </source>
</evidence>
<evidence type="ECO:0000256" key="3">
    <source>
        <dbReference type="ARBA" id="ARBA00022989"/>
    </source>
</evidence>
<keyword evidence="3 5" id="KW-1133">Transmembrane helix</keyword>
<reference evidence="7 8" key="1">
    <citation type="submission" date="2024-10" db="EMBL/GenBank/DDBJ databases">
        <title>Updated reference genomes for cyclostephanoid diatoms.</title>
        <authorList>
            <person name="Roberts W.R."/>
            <person name="Alverson A.J."/>
        </authorList>
    </citation>
    <scope>NUCLEOTIDE SEQUENCE [LARGE SCALE GENOMIC DNA]</scope>
    <source>
        <strain evidence="7 8">AJA276-08</strain>
    </source>
</reference>
<evidence type="ECO:0000256" key="4">
    <source>
        <dbReference type="ARBA" id="ARBA00023136"/>
    </source>
</evidence>
<sequence>MTLLLEGLLFSISAIILMLFFEFGISYDDVRRLRERNGGKELHAAGIRSTIVNKMVIGPIAYDLTLRHCCTRRGLTLSQQARCVIAFLLIENALFYVFHYLMHTRRLYWMHRFHHKFNTIVLPSSASAVSTAEFTIAYMFPFYIGAWGANCDKASAVAAASLVTAFNLIIHTPVLDEKLTGSYPWILVSPGDHLAHHRQLNGNYSAPIFHFDRIISSLKKAAFGNEY</sequence>
<keyword evidence="4 5" id="KW-0472">Membrane</keyword>
<feature type="transmembrane region" description="Helical" evidence="5">
    <location>
        <begin position="7"/>
        <end position="27"/>
    </location>
</feature>
<evidence type="ECO:0000313" key="8">
    <source>
        <dbReference type="Proteomes" id="UP001530315"/>
    </source>
</evidence>
<dbReference type="PANTHER" id="PTHR11863">
    <property type="entry name" value="STEROL DESATURASE"/>
    <property type="match status" value="1"/>
</dbReference>
<evidence type="ECO:0000259" key="6">
    <source>
        <dbReference type="Pfam" id="PF04116"/>
    </source>
</evidence>
<dbReference type="EMBL" id="JALLAZ020000575">
    <property type="protein sequence ID" value="KAL3791842.1"/>
    <property type="molecule type" value="Genomic_DNA"/>
</dbReference>
<keyword evidence="8" id="KW-1185">Reference proteome</keyword>
<evidence type="ECO:0000256" key="2">
    <source>
        <dbReference type="ARBA" id="ARBA00022692"/>
    </source>
</evidence>
<evidence type="ECO:0000256" key="1">
    <source>
        <dbReference type="ARBA" id="ARBA00004370"/>
    </source>
</evidence>
<protein>
    <recommendedName>
        <fullName evidence="6">Fatty acid hydroxylase domain-containing protein</fullName>
    </recommendedName>
</protein>
<keyword evidence="2 5" id="KW-0812">Transmembrane</keyword>
<dbReference type="AlphaFoldDB" id="A0ABD3PVU3"/>
<dbReference type="InterPro" id="IPR050307">
    <property type="entry name" value="Sterol_Desaturase_Related"/>
</dbReference>
<dbReference type="Proteomes" id="UP001530315">
    <property type="component" value="Unassembled WGS sequence"/>
</dbReference>